<dbReference type="InterPro" id="IPR035911">
    <property type="entry name" value="MurE/MurF_N"/>
</dbReference>
<dbReference type="PANTHER" id="PTHR23135:SF4">
    <property type="entry name" value="UDP-N-ACETYLMURAMOYL-L-ALANYL-D-GLUTAMATE--2,6-DIAMINOPIMELATE LIGASE MURE HOMOLOG, CHLOROPLASTIC"/>
    <property type="match status" value="1"/>
</dbReference>
<evidence type="ECO:0000313" key="13">
    <source>
        <dbReference type="EMBL" id="OPJ61474.1"/>
    </source>
</evidence>
<keyword evidence="3 8" id="KW-0132">Cell division</keyword>
<comment type="function">
    <text evidence="8">Catalyzes the addition of meso-diaminopimelic acid to the nucleotide precursor UDP-N-acetylmuramoyl-L-alanyl-D-glutamate (UMAG) in the biosynthesis of bacterial cell-wall peptidoglycan.</text>
</comment>
<evidence type="ECO:0000256" key="5">
    <source>
        <dbReference type="ARBA" id="ARBA00022984"/>
    </source>
</evidence>
<evidence type="ECO:0000256" key="6">
    <source>
        <dbReference type="ARBA" id="ARBA00023306"/>
    </source>
</evidence>
<dbReference type="UniPathway" id="UPA00219"/>
<evidence type="ECO:0000256" key="9">
    <source>
        <dbReference type="RuleBase" id="RU004135"/>
    </source>
</evidence>
<evidence type="ECO:0000313" key="15">
    <source>
        <dbReference type="Proteomes" id="UP000191056"/>
    </source>
</evidence>
<reference evidence="14 16" key="2">
    <citation type="submission" date="2018-08" db="EMBL/GenBank/DDBJ databases">
        <title>Genome of Clostridium chromiireducens C1, DSM12136.</title>
        <authorList>
            <person name="Xing M."/>
            <person name="Wei Y."/>
            <person name="Ang E.L."/>
            <person name="Zhao H."/>
            <person name="Zhang Y."/>
        </authorList>
    </citation>
    <scope>NUCLEOTIDE SEQUENCE [LARGE SCALE GENOMIC DNA]</scope>
    <source>
        <strain evidence="14 16">C1</strain>
    </source>
</reference>
<evidence type="ECO:0000256" key="8">
    <source>
        <dbReference type="HAMAP-Rule" id="MF_00208"/>
    </source>
</evidence>
<evidence type="ECO:0000256" key="3">
    <source>
        <dbReference type="ARBA" id="ARBA00022618"/>
    </source>
</evidence>
<keyword evidence="8" id="KW-0547">Nucleotide-binding</keyword>
<feature type="domain" description="Mur ligase N-terminal catalytic" evidence="10">
    <location>
        <begin position="22"/>
        <end position="97"/>
    </location>
</feature>
<keyword evidence="8" id="KW-0067">ATP-binding</keyword>
<feature type="binding site" evidence="8">
    <location>
        <position position="188"/>
    </location>
    <ligand>
        <name>UDP-N-acetyl-alpha-D-muramoyl-L-alanyl-D-glutamate</name>
        <dbReference type="ChEBI" id="CHEBI:83900"/>
    </ligand>
</feature>
<feature type="binding site" evidence="8">
    <location>
        <position position="381"/>
    </location>
    <ligand>
        <name>meso-2,6-diaminopimelate</name>
        <dbReference type="ChEBI" id="CHEBI:57791"/>
    </ligand>
</feature>
<comment type="similarity">
    <text evidence="2 8">Belongs to the MurCDEF family. MurE subfamily.</text>
</comment>
<keyword evidence="6 8" id="KW-0131">Cell cycle</keyword>
<comment type="caution">
    <text evidence="8">Lacks conserved residue(s) required for the propagation of feature annotation.</text>
</comment>
<dbReference type="Proteomes" id="UP000191056">
    <property type="component" value="Unassembled WGS sequence"/>
</dbReference>
<dbReference type="GO" id="GO:0051301">
    <property type="term" value="P:cell division"/>
    <property type="evidence" value="ECO:0007669"/>
    <property type="project" value="UniProtKB-KW"/>
</dbReference>
<organism evidence="13 15">
    <name type="scientific">Clostridium chromiireducens</name>
    <dbReference type="NCBI Taxonomy" id="225345"/>
    <lineage>
        <taxon>Bacteria</taxon>
        <taxon>Bacillati</taxon>
        <taxon>Bacillota</taxon>
        <taxon>Clostridia</taxon>
        <taxon>Eubacteriales</taxon>
        <taxon>Clostridiaceae</taxon>
        <taxon>Clostridium</taxon>
    </lineage>
</organism>
<evidence type="ECO:0000256" key="7">
    <source>
        <dbReference type="ARBA" id="ARBA00023316"/>
    </source>
</evidence>
<keyword evidence="7 8" id="KW-0961">Cell wall biogenesis/degradation</keyword>
<keyword evidence="8 13" id="KW-0436">Ligase</keyword>
<name>A0A1V4INR4_9CLOT</name>
<comment type="cofactor">
    <cofactor evidence="8">
        <name>Mg(2+)</name>
        <dbReference type="ChEBI" id="CHEBI:18420"/>
    </cofactor>
</comment>
<evidence type="ECO:0000259" key="12">
    <source>
        <dbReference type="Pfam" id="PF08245"/>
    </source>
</evidence>
<dbReference type="SUPFAM" id="SSF63418">
    <property type="entry name" value="MurE/MurF N-terminal domain"/>
    <property type="match status" value="1"/>
</dbReference>
<dbReference type="SUPFAM" id="SSF53623">
    <property type="entry name" value="MurD-like peptide ligases, catalytic domain"/>
    <property type="match status" value="1"/>
</dbReference>
<gene>
    <name evidence="8 13" type="primary">murE</name>
    <name evidence="13" type="ORF">CLCHR_24540</name>
    <name evidence="14" type="ORF">D2A34_16405</name>
</gene>
<feature type="binding site" evidence="8">
    <location>
        <position position="180"/>
    </location>
    <ligand>
        <name>UDP-N-acetyl-alpha-D-muramoyl-L-alanyl-D-glutamate</name>
        <dbReference type="ChEBI" id="CHEBI:83900"/>
    </ligand>
</feature>
<feature type="binding site" evidence="8">
    <location>
        <position position="455"/>
    </location>
    <ligand>
        <name>meso-2,6-diaminopimelate</name>
        <dbReference type="ChEBI" id="CHEBI:57791"/>
    </ligand>
</feature>
<evidence type="ECO:0000256" key="2">
    <source>
        <dbReference type="ARBA" id="ARBA00005898"/>
    </source>
</evidence>
<dbReference type="NCBIfam" id="TIGR01085">
    <property type="entry name" value="murE"/>
    <property type="match status" value="1"/>
</dbReference>
<dbReference type="Gene3D" id="3.40.1190.10">
    <property type="entry name" value="Mur-like, catalytic domain"/>
    <property type="match status" value="1"/>
</dbReference>
<feature type="binding site" evidence="8">
    <location>
        <begin position="405"/>
        <end position="408"/>
    </location>
    <ligand>
        <name>meso-2,6-diaminopimelate</name>
        <dbReference type="ChEBI" id="CHEBI:57791"/>
    </ligand>
</feature>
<dbReference type="Proteomes" id="UP000265930">
    <property type="component" value="Unassembled WGS sequence"/>
</dbReference>
<comment type="catalytic activity">
    <reaction evidence="8">
        <text>UDP-N-acetyl-alpha-D-muramoyl-L-alanyl-D-glutamate + meso-2,6-diaminopimelate + ATP = UDP-N-acetyl-alpha-D-muramoyl-L-alanyl-gamma-D-glutamyl-meso-2,6-diaminopimelate + ADP + phosphate + H(+)</text>
        <dbReference type="Rhea" id="RHEA:23676"/>
        <dbReference type="ChEBI" id="CHEBI:15378"/>
        <dbReference type="ChEBI" id="CHEBI:30616"/>
        <dbReference type="ChEBI" id="CHEBI:43474"/>
        <dbReference type="ChEBI" id="CHEBI:57791"/>
        <dbReference type="ChEBI" id="CHEBI:83900"/>
        <dbReference type="ChEBI" id="CHEBI:83905"/>
        <dbReference type="ChEBI" id="CHEBI:456216"/>
        <dbReference type="EC" id="6.3.2.13"/>
    </reaction>
</comment>
<feature type="short sequence motif" description="Meso-diaminopimelate recognition motif" evidence="8">
    <location>
        <begin position="405"/>
        <end position="408"/>
    </location>
</feature>
<comment type="subcellular location">
    <subcellularLocation>
        <location evidence="8 9">Cytoplasm</location>
    </subcellularLocation>
</comment>
<dbReference type="GO" id="GO:0071555">
    <property type="term" value="P:cell wall organization"/>
    <property type="evidence" value="ECO:0007669"/>
    <property type="project" value="UniProtKB-KW"/>
</dbReference>
<dbReference type="NCBIfam" id="NF001124">
    <property type="entry name" value="PRK00139.1-2"/>
    <property type="match status" value="1"/>
</dbReference>
<dbReference type="SUPFAM" id="SSF53244">
    <property type="entry name" value="MurD-like peptide ligases, peptide-binding domain"/>
    <property type="match status" value="1"/>
</dbReference>
<dbReference type="Gene3D" id="3.40.1390.10">
    <property type="entry name" value="MurE/MurF, N-terminal domain"/>
    <property type="match status" value="1"/>
</dbReference>
<evidence type="ECO:0000313" key="16">
    <source>
        <dbReference type="Proteomes" id="UP000265930"/>
    </source>
</evidence>
<dbReference type="GO" id="GO:0005524">
    <property type="term" value="F:ATP binding"/>
    <property type="evidence" value="ECO:0007669"/>
    <property type="project" value="UniProtKB-UniRule"/>
</dbReference>
<dbReference type="InterPro" id="IPR000713">
    <property type="entry name" value="Mur_ligase_N"/>
</dbReference>
<keyword evidence="8" id="KW-0460">Magnesium</keyword>
<dbReference type="GO" id="GO:0000287">
    <property type="term" value="F:magnesium ion binding"/>
    <property type="evidence" value="ECO:0007669"/>
    <property type="project" value="UniProtKB-UniRule"/>
</dbReference>
<feature type="binding site" evidence="8">
    <location>
        <position position="30"/>
    </location>
    <ligand>
        <name>UDP-N-acetyl-alpha-D-muramoyl-L-alanyl-D-glutamate</name>
        <dbReference type="ChEBI" id="CHEBI:83900"/>
    </ligand>
</feature>
<dbReference type="OrthoDB" id="9800958at2"/>
<evidence type="ECO:0000259" key="11">
    <source>
        <dbReference type="Pfam" id="PF02875"/>
    </source>
</evidence>
<reference evidence="13 15" key="1">
    <citation type="submission" date="2017-03" db="EMBL/GenBank/DDBJ databases">
        <title>Genome sequence of Clostridium chromiireducens DSM 23318.</title>
        <authorList>
            <person name="Poehlein A."/>
            <person name="Daniel R."/>
        </authorList>
    </citation>
    <scope>NUCLEOTIDE SEQUENCE [LARGE SCALE GENOMIC DNA]</scope>
    <source>
        <strain evidence="13 15">DSM 23318</strain>
    </source>
</reference>
<dbReference type="Pfam" id="PF02875">
    <property type="entry name" value="Mur_ligase_C"/>
    <property type="match status" value="1"/>
</dbReference>
<dbReference type="GO" id="GO:0009252">
    <property type="term" value="P:peptidoglycan biosynthetic process"/>
    <property type="evidence" value="ECO:0007669"/>
    <property type="project" value="UniProtKB-UniRule"/>
</dbReference>
<dbReference type="EMBL" id="MZGT01000030">
    <property type="protein sequence ID" value="OPJ61474.1"/>
    <property type="molecule type" value="Genomic_DNA"/>
</dbReference>
<evidence type="ECO:0000256" key="4">
    <source>
        <dbReference type="ARBA" id="ARBA00022960"/>
    </source>
</evidence>
<keyword evidence="4 8" id="KW-0133">Cell shape</keyword>
<dbReference type="GO" id="GO:0008360">
    <property type="term" value="P:regulation of cell shape"/>
    <property type="evidence" value="ECO:0007669"/>
    <property type="project" value="UniProtKB-KW"/>
</dbReference>
<proteinExistence type="inferred from homology"/>
<evidence type="ECO:0000259" key="10">
    <source>
        <dbReference type="Pfam" id="PF01225"/>
    </source>
</evidence>
<dbReference type="Gene3D" id="3.90.190.20">
    <property type="entry name" value="Mur ligase, C-terminal domain"/>
    <property type="match status" value="1"/>
</dbReference>
<dbReference type="AlphaFoldDB" id="A0A1V4INR4"/>
<dbReference type="EC" id="6.3.2.13" evidence="8"/>
<comment type="PTM">
    <text evidence="8">Carboxylation is probably crucial for Mg(2+) binding and, consequently, for the gamma-phosphate positioning of ATP.</text>
</comment>
<keyword evidence="8" id="KW-0963">Cytoplasm</keyword>
<feature type="binding site" evidence="8">
    <location>
        <begin position="153"/>
        <end position="154"/>
    </location>
    <ligand>
        <name>UDP-N-acetyl-alpha-D-muramoyl-L-alanyl-D-glutamate</name>
        <dbReference type="ChEBI" id="CHEBI:83900"/>
    </ligand>
</feature>
<feature type="binding site" evidence="8">
    <location>
        <position position="459"/>
    </location>
    <ligand>
        <name>meso-2,6-diaminopimelate</name>
        <dbReference type="ChEBI" id="CHEBI:57791"/>
    </ligand>
</feature>
<dbReference type="InterPro" id="IPR005761">
    <property type="entry name" value="UDP-N-AcMur-Glu-dNH2Pim_ligase"/>
</dbReference>
<feature type="binding site" evidence="8">
    <location>
        <begin position="111"/>
        <end position="117"/>
    </location>
    <ligand>
        <name>ATP</name>
        <dbReference type="ChEBI" id="CHEBI:30616"/>
    </ligand>
</feature>
<dbReference type="InterPro" id="IPR036615">
    <property type="entry name" value="Mur_ligase_C_dom_sf"/>
</dbReference>
<dbReference type="GO" id="GO:0005737">
    <property type="term" value="C:cytoplasm"/>
    <property type="evidence" value="ECO:0007669"/>
    <property type="project" value="UniProtKB-SubCell"/>
</dbReference>
<dbReference type="InterPro" id="IPR013221">
    <property type="entry name" value="Mur_ligase_cen"/>
</dbReference>
<evidence type="ECO:0000313" key="14">
    <source>
        <dbReference type="EMBL" id="RII33331.1"/>
    </source>
</evidence>
<comment type="caution">
    <text evidence="13">The sequence shown here is derived from an EMBL/GenBank/DDBJ whole genome shotgun (WGS) entry which is preliminary data.</text>
</comment>
<dbReference type="InterPro" id="IPR036565">
    <property type="entry name" value="Mur-like_cat_sf"/>
</dbReference>
<protein>
    <recommendedName>
        <fullName evidence="8">UDP-N-acetylmuramoyl-L-alanyl-D-glutamate--2,6-diaminopimelate ligase</fullName>
        <ecNumber evidence="8">6.3.2.13</ecNumber>
    </recommendedName>
    <alternativeName>
        <fullName evidence="8">Meso-A2pm-adding enzyme</fullName>
    </alternativeName>
    <alternativeName>
        <fullName evidence="8">Meso-diaminopimelate-adding enzyme</fullName>
    </alternativeName>
    <alternativeName>
        <fullName evidence="8">UDP-MurNAc-L-Ala-D-Glu:meso-diaminopimelate ligase</fullName>
    </alternativeName>
    <alternativeName>
        <fullName evidence="8">UDP-MurNAc-tripeptide synthetase</fullName>
    </alternativeName>
    <alternativeName>
        <fullName evidence="8">UDP-N-acetylmuramyl-tripeptide synthetase</fullName>
    </alternativeName>
</protein>
<dbReference type="EMBL" id="QXDJ01000004">
    <property type="protein sequence ID" value="RII33331.1"/>
    <property type="molecule type" value="Genomic_DNA"/>
</dbReference>
<accession>A0A1V4INR4</accession>
<dbReference type="NCBIfam" id="NF001126">
    <property type="entry name" value="PRK00139.1-4"/>
    <property type="match status" value="1"/>
</dbReference>
<dbReference type="Pfam" id="PF08245">
    <property type="entry name" value="Mur_ligase_M"/>
    <property type="match status" value="1"/>
</dbReference>
<feature type="domain" description="Mur ligase central" evidence="12">
    <location>
        <begin position="109"/>
        <end position="308"/>
    </location>
</feature>
<dbReference type="HAMAP" id="MF_00208">
    <property type="entry name" value="MurE"/>
    <property type="match status" value="1"/>
</dbReference>
<keyword evidence="5 8" id="KW-0573">Peptidoglycan synthesis</keyword>
<dbReference type="GO" id="GO:0008765">
    <property type="term" value="F:UDP-N-acetylmuramoylalanyl-D-glutamate-2,6-diaminopimelate ligase activity"/>
    <property type="evidence" value="ECO:0007669"/>
    <property type="project" value="UniProtKB-UniRule"/>
</dbReference>
<dbReference type="Pfam" id="PF01225">
    <property type="entry name" value="Mur_ligase"/>
    <property type="match status" value="1"/>
</dbReference>
<dbReference type="RefSeq" id="WP_079440078.1">
    <property type="nucleotide sequence ID" value="NZ_MZGT01000030.1"/>
</dbReference>
<evidence type="ECO:0000256" key="1">
    <source>
        <dbReference type="ARBA" id="ARBA00004752"/>
    </source>
</evidence>
<comment type="pathway">
    <text evidence="1 8 9">Cell wall biogenesis; peptidoglycan biosynthesis.</text>
</comment>
<feature type="domain" description="Mur ligase C-terminal" evidence="11">
    <location>
        <begin position="330"/>
        <end position="457"/>
    </location>
</feature>
<dbReference type="InterPro" id="IPR004101">
    <property type="entry name" value="Mur_ligase_C"/>
</dbReference>
<keyword evidence="15" id="KW-1185">Reference proteome</keyword>
<feature type="modified residue" description="N6-carboxylysine" evidence="8">
    <location>
        <position position="220"/>
    </location>
</feature>
<dbReference type="STRING" id="225345.CLCHR_24540"/>
<sequence>MNLKSILDGIDFKVVKGDIDVEINKINYDSRKVKNLDIFVCIKGYATDGHRYIDKAIENGAKIVVIQDDIEIDDNSITVIKCADTRKALALMGANYYDNPSEKMKIIGITGTNGKTTTAFMIKDILEAYNKKVGLIGTIANYIGSERLHTERTTPESLELQELFSEMVSKGVEYCVMEVSSHSLELDRVYGVNFEVGIFTNLTRDHLDFHKTFENYYKAKFKLFERSRIKIINIDDNYGRQVVSDLYALNSDDVYSFSVKGDSDYKAFNEEMGSREIKFKLNIKEEEQFILNIPGEYNIYNALGAIISCFKSGVPVEAIKRGIENVVVLGRCERVAREYNLPYEIIIDYAHTPDGLENILNTSKAFTEGKLISVFGCGGDRDKVKRPQMGKISTDIADISIITSDNPRSEDPMSIIKDIEVGLDKEKYIIIENRKEAIKRAIDIATKGDVIVIAGKGHETYQILKDKTIHFDEREVVKEILDRERNH</sequence>
<dbReference type="PANTHER" id="PTHR23135">
    <property type="entry name" value="MUR LIGASE FAMILY MEMBER"/>
    <property type="match status" value="1"/>
</dbReference>